<feature type="signal peptide" evidence="1">
    <location>
        <begin position="1"/>
        <end position="20"/>
    </location>
</feature>
<evidence type="ECO:0000313" key="2">
    <source>
        <dbReference type="EMBL" id="ARP18458.1"/>
    </source>
</evidence>
<protein>
    <submittedName>
        <fullName evidence="2">Uncharacterized protein</fullName>
    </submittedName>
</protein>
<dbReference type="RefSeq" id="WP_045091503.1">
    <property type="nucleotide sequence ID" value="NZ_CP017897.1"/>
</dbReference>
<proteinExistence type="predicted"/>
<sequence length="157" mass="17715">MKKALVMLSLPLLIPFPSLAKFEGFTEKSYSNGQYLRTHYTESNRSQFHIGCGRGSDKKVFSLVGFKHHSLYDWSGVTNMKLSIDGGKVLSIKGGSNKYDDMFYSSGSTDLLIREMLTGKLLEVIVFDNEKEKIHFSLEGIEDAYKTLKDKCNLPES</sequence>
<name>A0A1W6VXN3_VIBAL</name>
<dbReference type="AlphaFoldDB" id="A0A1W6VXN3"/>
<dbReference type="EMBL" id="CP017902">
    <property type="protein sequence ID" value="ARP18458.1"/>
    <property type="molecule type" value="Genomic_DNA"/>
</dbReference>
<keyword evidence="1" id="KW-0732">Signal</keyword>
<accession>A0A1W6VXN3</accession>
<organism evidence="2">
    <name type="scientific">Vibrio alginolyticus</name>
    <dbReference type="NCBI Taxonomy" id="663"/>
    <lineage>
        <taxon>Bacteria</taxon>
        <taxon>Pseudomonadati</taxon>
        <taxon>Pseudomonadota</taxon>
        <taxon>Gammaproteobacteria</taxon>
        <taxon>Vibrionales</taxon>
        <taxon>Vibrionaceae</taxon>
        <taxon>Vibrio</taxon>
    </lineage>
</organism>
<evidence type="ECO:0000256" key="1">
    <source>
        <dbReference type="SAM" id="SignalP"/>
    </source>
</evidence>
<gene>
    <name evidence="2" type="ORF">K05K4_16220</name>
</gene>
<reference evidence="2" key="1">
    <citation type="submission" date="2016-10" db="EMBL/GenBank/DDBJ databases">
        <title>The High Quality Genome of Vibrio alginolyticus K01M1.</title>
        <authorList>
            <person name="Wendling C."/>
            <person name="Chibani C.M."/>
            <person name="Hertel R."/>
            <person name="Sproer C."/>
            <person name="Bunk B."/>
            <person name="Overmann J."/>
            <person name="Roth O."/>
            <person name="Liesegang H."/>
        </authorList>
    </citation>
    <scope>NUCLEOTIDE SEQUENCE</scope>
    <source>
        <strain evidence="2">K05K4</strain>
    </source>
</reference>
<feature type="chain" id="PRO_5030037185" evidence="1">
    <location>
        <begin position="21"/>
        <end position="157"/>
    </location>
</feature>